<protein>
    <recommendedName>
        <fullName evidence="3">Diaminopimelate epimerase</fullName>
        <ecNumber evidence="3">5.1.1.7</ecNumber>
    </recommendedName>
</protein>
<dbReference type="PANTHER" id="PTHR31689:SF0">
    <property type="entry name" value="DIAMINOPIMELATE EPIMERASE"/>
    <property type="match status" value="1"/>
</dbReference>
<evidence type="ECO:0000313" key="4">
    <source>
        <dbReference type="EMBL" id="RZO29095.1"/>
    </source>
</evidence>
<comment type="caution">
    <text evidence="4">The sequence shown here is derived from an EMBL/GenBank/DDBJ whole genome shotgun (WGS) entry which is preliminary data.</text>
</comment>
<evidence type="ECO:0000256" key="3">
    <source>
        <dbReference type="NCBIfam" id="TIGR00652"/>
    </source>
</evidence>
<reference evidence="4 5" key="1">
    <citation type="submission" date="2019-02" db="EMBL/GenBank/DDBJ databases">
        <title>Prokaryotic population dynamics and viral predation in marine succession experiment using metagenomics: the confinement effect.</title>
        <authorList>
            <person name="Haro-Moreno J.M."/>
            <person name="Rodriguez-Valera F."/>
            <person name="Lopez-Perez M."/>
        </authorList>
    </citation>
    <scope>NUCLEOTIDE SEQUENCE [LARGE SCALE GENOMIC DNA]</scope>
    <source>
        <strain evidence="4">MED-G164</strain>
    </source>
</reference>
<dbReference type="GO" id="GO:0009089">
    <property type="term" value="P:lysine biosynthetic process via diaminopimelate"/>
    <property type="evidence" value="ECO:0007669"/>
    <property type="project" value="UniProtKB-UniRule"/>
</dbReference>
<dbReference type="GO" id="GO:0008837">
    <property type="term" value="F:diaminopimelate epimerase activity"/>
    <property type="evidence" value="ECO:0007669"/>
    <property type="project" value="UniProtKB-UniRule"/>
</dbReference>
<dbReference type="AlphaFoldDB" id="A0A520N6M6"/>
<dbReference type="EC" id="5.1.1.7" evidence="3"/>
<dbReference type="NCBIfam" id="TIGR00652">
    <property type="entry name" value="DapF"/>
    <property type="match status" value="1"/>
</dbReference>
<keyword evidence="2 4" id="KW-0413">Isomerase</keyword>
<dbReference type="SUPFAM" id="SSF54506">
    <property type="entry name" value="Diaminopimelate epimerase-like"/>
    <property type="match status" value="2"/>
</dbReference>
<sequence length="258" mass="29227">MINFEKWHGNGNDFVIINSIEESIKLKKSFIKKIADRNMGVGFDQLIHIGLPTKDNHDFFVRFHNADGSEAGMCLNGIRCASSYIWKKSLAPMREINFRTKHINIKCFPKGDKQVSALLSKPKDMRNALLEKKLKKIIGNEIFLSSIGNNHLGIKMQSVDKVDLNMLYKKIEKLIKSLDINLSIFTKKDKFVQIRTFENGVGETLSCGSAALCVASHYIRDKAIKIKSFGGQLRFENHQDGILMSGPTNFIYKGNIDE</sequence>
<evidence type="ECO:0000256" key="2">
    <source>
        <dbReference type="ARBA" id="ARBA00023235"/>
    </source>
</evidence>
<dbReference type="GO" id="GO:0005829">
    <property type="term" value="C:cytosol"/>
    <property type="evidence" value="ECO:0007669"/>
    <property type="project" value="TreeGrafter"/>
</dbReference>
<gene>
    <name evidence="4" type="primary">dapF</name>
    <name evidence="4" type="ORF">EVA97_00670</name>
</gene>
<dbReference type="EMBL" id="SHBJ01000003">
    <property type="protein sequence ID" value="RZO29095.1"/>
    <property type="molecule type" value="Genomic_DNA"/>
</dbReference>
<proteinExistence type="inferred from homology"/>
<dbReference type="PANTHER" id="PTHR31689">
    <property type="entry name" value="DIAMINOPIMELATE EPIMERASE, CHLOROPLASTIC"/>
    <property type="match status" value="1"/>
</dbReference>
<dbReference type="Proteomes" id="UP000315283">
    <property type="component" value="Unassembled WGS sequence"/>
</dbReference>
<dbReference type="Pfam" id="PF01678">
    <property type="entry name" value="DAP_epimerase"/>
    <property type="match status" value="2"/>
</dbReference>
<organism evidence="4 5">
    <name type="scientific">SAR86 cluster bacterium</name>
    <dbReference type="NCBI Taxonomy" id="2030880"/>
    <lineage>
        <taxon>Bacteria</taxon>
        <taxon>Pseudomonadati</taxon>
        <taxon>Pseudomonadota</taxon>
        <taxon>Gammaproteobacteria</taxon>
        <taxon>SAR86 cluster</taxon>
    </lineage>
</organism>
<evidence type="ECO:0000313" key="5">
    <source>
        <dbReference type="Proteomes" id="UP000315283"/>
    </source>
</evidence>
<comment type="similarity">
    <text evidence="1">Belongs to the diaminopimelate epimerase family.</text>
</comment>
<name>A0A520N6M6_9GAMM</name>
<evidence type="ECO:0000256" key="1">
    <source>
        <dbReference type="ARBA" id="ARBA00010219"/>
    </source>
</evidence>
<dbReference type="InterPro" id="IPR001653">
    <property type="entry name" value="DAP_epimerase_DapF"/>
</dbReference>
<accession>A0A520N6M6</accession>
<dbReference type="Gene3D" id="3.10.310.10">
    <property type="entry name" value="Diaminopimelate Epimerase, Chain A, domain 1"/>
    <property type="match status" value="2"/>
</dbReference>